<dbReference type="EMBL" id="CM047898">
    <property type="protein sequence ID" value="KAJ0105382.1"/>
    <property type="molecule type" value="Genomic_DNA"/>
</dbReference>
<comment type="caution">
    <text evidence="1">The sequence shown here is derived from an EMBL/GenBank/DDBJ whole genome shotgun (WGS) entry which is preliminary data.</text>
</comment>
<name>A0ACC1BZU2_9ROSI</name>
<dbReference type="Proteomes" id="UP001164250">
    <property type="component" value="Chromosome 2"/>
</dbReference>
<evidence type="ECO:0000313" key="2">
    <source>
        <dbReference type="Proteomes" id="UP001164250"/>
    </source>
</evidence>
<sequence>MANASGLFTPSVPSFRSGLQPSIRVYRSGFSFSKKILCSTTIQGSENTVSPSESRPPSNAIMKKIRDVIVWMWIMCNYRVDSYSQNMLHWRLVSKGCKLVGCGSAVPSLQVSNDDLAKIVETSDEWISVRTGIHNRRVLSGKESLTNLAAEAASRALEMAEVDPDDVDLVLLCTSTPEDLFGGAPQIPKALGCKNNPLAYDITAACSGFVLGLVSASCYIRGGGFRNVLVVGADSLSQFTDWTDRGTCILFGDAAGAVLLQACDIEEDGLFSFDLHSDGGGQRHLNAGIKRNDIDDVLGSNGSVLGFPPKQSSYSCIHMNGKEVFRFAVRVVPQTIESSLQKAGLNMSSIDWLLLHQANQRILDAVATRLEVPSERVISNLANYGNTSAASIPLALDEAVRSGKVKSGHTIVAGRGEKLFRGQLVFLIIYVLQMTEEVANA</sequence>
<reference evidence="2" key="1">
    <citation type="journal article" date="2023" name="G3 (Bethesda)">
        <title>Genome assembly and association tests identify interacting loci associated with vigor, precocity, and sex in interspecific pistachio rootstocks.</title>
        <authorList>
            <person name="Palmer W."/>
            <person name="Jacygrad E."/>
            <person name="Sagayaradj S."/>
            <person name="Cavanaugh K."/>
            <person name="Han R."/>
            <person name="Bertier L."/>
            <person name="Beede B."/>
            <person name="Kafkas S."/>
            <person name="Golino D."/>
            <person name="Preece J."/>
            <person name="Michelmore R."/>
        </authorList>
    </citation>
    <scope>NUCLEOTIDE SEQUENCE [LARGE SCALE GENOMIC DNA]</scope>
</reference>
<keyword evidence="2" id="KW-1185">Reference proteome</keyword>
<protein>
    <submittedName>
        <fullName evidence="1">Uncharacterized protein</fullName>
    </submittedName>
</protein>
<accession>A0ACC1BZU2</accession>
<evidence type="ECO:0000313" key="1">
    <source>
        <dbReference type="EMBL" id="KAJ0105382.1"/>
    </source>
</evidence>
<proteinExistence type="predicted"/>
<organism evidence="1 2">
    <name type="scientific">Pistacia atlantica</name>
    <dbReference type="NCBI Taxonomy" id="434234"/>
    <lineage>
        <taxon>Eukaryota</taxon>
        <taxon>Viridiplantae</taxon>
        <taxon>Streptophyta</taxon>
        <taxon>Embryophyta</taxon>
        <taxon>Tracheophyta</taxon>
        <taxon>Spermatophyta</taxon>
        <taxon>Magnoliopsida</taxon>
        <taxon>eudicotyledons</taxon>
        <taxon>Gunneridae</taxon>
        <taxon>Pentapetalae</taxon>
        <taxon>rosids</taxon>
        <taxon>malvids</taxon>
        <taxon>Sapindales</taxon>
        <taxon>Anacardiaceae</taxon>
        <taxon>Pistacia</taxon>
    </lineage>
</organism>
<gene>
    <name evidence="1" type="ORF">Patl1_18545</name>
</gene>